<dbReference type="PRINTS" id="PR00081">
    <property type="entry name" value="GDHRDH"/>
</dbReference>
<organism evidence="3 4">
    <name type="scientific">Fistulifera solaris</name>
    <name type="common">Oleaginous diatom</name>
    <dbReference type="NCBI Taxonomy" id="1519565"/>
    <lineage>
        <taxon>Eukaryota</taxon>
        <taxon>Sar</taxon>
        <taxon>Stramenopiles</taxon>
        <taxon>Ochrophyta</taxon>
        <taxon>Bacillariophyta</taxon>
        <taxon>Bacillariophyceae</taxon>
        <taxon>Bacillariophycidae</taxon>
        <taxon>Naviculales</taxon>
        <taxon>Naviculaceae</taxon>
        <taxon>Fistulifera</taxon>
    </lineage>
</organism>
<evidence type="ECO:0000313" key="3">
    <source>
        <dbReference type="EMBL" id="GAX21327.1"/>
    </source>
</evidence>
<dbReference type="PANTHER" id="PTHR24320:SF148">
    <property type="entry name" value="NAD(P)-BINDING ROSSMANN-FOLD SUPERFAMILY PROTEIN"/>
    <property type="match status" value="1"/>
</dbReference>
<dbReference type="GO" id="GO:0016491">
    <property type="term" value="F:oxidoreductase activity"/>
    <property type="evidence" value="ECO:0007669"/>
    <property type="project" value="UniProtKB-KW"/>
</dbReference>
<evidence type="ECO:0000256" key="1">
    <source>
        <dbReference type="ARBA" id="ARBA00006484"/>
    </source>
</evidence>
<accession>A0A1Z5K510</accession>
<comment type="similarity">
    <text evidence="1">Belongs to the short-chain dehydrogenases/reductases (SDR) family.</text>
</comment>
<evidence type="ECO:0000256" key="2">
    <source>
        <dbReference type="ARBA" id="ARBA00023002"/>
    </source>
</evidence>
<keyword evidence="4" id="KW-1185">Reference proteome</keyword>
<evidence type="ECO:0000313" key="4">
    <source>
        <dbReference type="Proteomes" id="UP000198406"/>
    </source>
</evidence>
<dbReference type="SUPFAM" id="SSF51735">
    <property type="entry name" value="NAD(P)-binding Rossmann-fold domains"/>
    <property type="match status" value="1"/>
</dbReference>
<name>A0A1Z5K510_FISSO</name>
<dbReference type="Proteomes" id="UP000198406">
    <property type="component" value="Unassembled WGS sequence"/>
</dbReference>
<dbReference type="OrthoDB" id="191139at2759"/>
<reference evidence="3 4" key="1">
    <citation type="journal article" date="2015" name="Plant Cell">
        <title>Oil accumulation by the oleaginous diatom Fistulifera solaris as revealed by the genome and transcriptome.</title>
        <authorList>
            <person name="Tanaka T."/>
            <person name="Maeda Y."/>
            <person name="Veluchamy A."/>
            <person name="Tanaka M."/>
            <person name="Abida H."/>
            <person name="Marechal E."/>
            <person name="Bowler C."/>
            <person name="Muto M."/>
            <person name="Sunaga Y."/>
            <person name="Tanaka M."/>
            <person name="Yoshino T."/>
            <person name="Taniguchi T."/>
            <person name="Fukuda Y."/>
            <person name="Nemoto M."/>
            <person name="Matsumoto M."/>
            <person name="Wong P.S."/>
            <person name="Aburatani S."/>
            <person name="Fujibuchi W."/>
        </authorList>
    </citation>
    <scope>NUCLEOTIDE SEQUENCE [LARGE SCALE GENOMIC DNA]</scope>
    <source>
        <strain evidence="3 4">JPCC DA0580</strain>
    </source>
</reference>
<protein>
    <submittedName>
        <fullName evidence="3">Uncharacterized protein</fullName>
    </submittedName>
</protein>
<dbReference type="Pfam" id="PF00106">
    <property type="entry name" value="adh_short"/>
    <property type="match status" value="1"/>
</dbReference>
<dbReference type="EMBL" id="BDSP01000162">
    <property type="protein sequence ID" value="GAX21327.1"/>
    <property type="molecule type" value="Genomic_DNA"/>
</dbReference>
<sequence>MQSAFALGVVNRAVLVTGSTDGIGITTAKHLAKKGYDVLIHGRDSQRIEAAVKAVQAFGSQGNKVLPLPPADLSTVQGCRRLVQQVEQLCDKENLALSIIMNNAGVFAEKHVLTEDGLELTFAVNVMAPFVITSLLLPRLLYESSTSKTTASRIVIASSLSQCAAIRSWDDIHYRNRSYSAHAAYSESKLLDAMLTMEFAKRLPSQRITCNCLDPGTVNTKMLLAGWGRIGIEVEDALDETWLCSSPQVEHVTGKYFVNQQARRASSSAYDENERARMWNLLGEIAPDAAQVWEAQVTKAM</sequence>
<dbReference type="InterPro" id="IPR002347">
    <property type="entry name" value="SDR_fam"/>
</dbReference>
<dbReference type="Gene3D" id="3.40.50.720">
    <property type="entry name" value="NAD(P)-binding Rossmann-like Domain"/>
    <property type="match status" value="1"/>
</dbReference>
<gene>
    <name evidence="3" type="ORF">FisN_1Lh162</name>
</gene>
<keyword evidence="2" id="KW-0560">Oxidoreductase</keyword>
<dbReference type="InterPro" id="IPR036291">
    <property type="entry name" value="NAD(P)-bd_dom_sf"/>
</dbReference>
<comment type="caution">
    <text evidence="3">The sequence shown here is derived from an EMBL/GenBank/DDBJ whole genome shotgun (WGS) entry which is preliminary data.</text>
</comment>
<proteinExistence type="inferred from homology"/>
<dbReference type="InParanoid" id="A0A1Z5K510"/>
<dbReference type="AlphaFoldDB" id="A0A1Z5K510"/>
<dbReference type="PANTHER" id="PTHR24320">
    <property type="entry name" value="RETINOL DEHYDROGENASE"/>
    <property type="match status" value="1"/>
</dbReference>